<proteinExistence type="predicted"/>
<evidence type="ECO:0000259" key="3">
    <source>
        <dbReference type="PROSITE" id="PS50102"/>
    </source>
</evidence>
<dbReference type="Proteomes" id="UP000324585">
    <property type="component" value="Unassembled WGS sequence"/>
</dbReference>
<keyword evidence="5" id="KW-1185">Reference proteome</keyword>
<dbReference type="AlphaFoldDB" id="A0A5J4Z8T5"/>
<gene>
    <name evidence="4" type="ORF">FVE85_7320</name>
</gene>
<dbReference type="InterPro" id="IPR035979">
    <property type="entry name" value="RBD_domain_sf"/>
</dbReference>
<keyword evidence="1" id="KW-0694">RNA-binding</keyword>
<feature type="domain" description="RRM" evidence="3">
    <location>
        <begin position="137"/>
        <end position="213"/>
    </location>
</feature>
<dbReference type="InterPro" id="IPR012677">
    <property type="entry name" value="Nucleotide-bd_a/b_plait_sf"/>
</dbReference>
<dbReference type="EMBL" id="VRMN01000001">
    <property type="protein sequence ID" value="KAA8499735.1"/>
    <property type="molecule type" value="Genomic_DNA"/>
</dbReference>
<dbReference type="PROSITE" id="PS50102">
    <property type="entry name" value="RRM"/>
    <property type="match status" value="1"/>
</dbReference>
<evidence type="ECO:0000256" key="1">
    <source>
        <dbReference type="PROSITE-ProRule" id="PRU00176"/>
    </source>
</evidence>
<name>A0A5J4Z8T5_PORPP</name>
<feature type="region of interest" description="Disordered" evidence="2">
    <location>
        <begin position="1"/>
        <end position="114"/>
    </location>
</feature>
<evidence type="ECO:0000256" key="2">
    <source>
        <dbReference type="SAM" id="MobiDB-lite"/>
    </source>
</evidence>
<evidence type="ECO:0000313" key="5">
    <source>
        <dbReference type="Proteomes" id="UP000324585"/>
    </source>
</evidence>
<sequence length="560" mass="57287">MAATAMPDWDVVETTSEEEEEEEEEEEREQEEESGTQGEQQRPGISTAGAERGDASRRRAGGGGGEAEWRRGAASASRQDSGRHVQQGGSAFDARTPSKVAAPPPRRSNGLAHNEAIAALVKDNPTLKSALEKGPPFLLALSELPGEADEASLRKLFSMCRLGSVTVEKPESGSSEASAEVEVEDERSLIRALGMNDREVSSGGQMKVEVTTVYRLKRDAPSITHAQTLEAPRRQGSDRYAGSGPSRSSFRGGPPGDDLERASSGRKVGFGSRISDRTATGGAPDFGPRGGSGRGEPDLGASWRRSSSGPSPQLSSPHTGRERPTFRNSAKAAQSPLVANGGDAPKRAADGTTATITEQPPQDTPLRTSGRAASSTGPGATGSSSSESSRPIGSSKVRGGPGSREGSRKFESETASGGGEAPSGKSVYRAPRGGAASAGSGGSGMPSRKGSSYKSGPGVPPTSGFADVSRENSSRSTRGDLGGGGDISRGNSARGRSSSGVSPAVGPPSANTAMPAPIEKTVIRNETDQIAAVDAGSAPPKADAPVTTKNPFAALGDEVA</sequence>
<evidence type="ECO:0000313" key="4">
    <source>
        <dbReference type="EMBL" id="KAA8499735.1"/>
    </source>
</evidence>
<accession>A0A5J4Z8T5</accession>
<feature type="compositionally biased region" description="Low complexity" evidence="2">
    <location>
        <begin position="488"/>
        <end position="510"/>
    </location>
</feature>
<dbReference type="GO" id="GO:0003723">
    <property type="term" value="F:RNA binding"/>
    <property type="evidence" value="ECO:0007669"/>
    <property type="project" value="UniProtKB-UniRule"/>
</dbReference>
<dbReference type="Gene3D" id="3.30.70.330">
    <property type="match status" value="1"/>
</dbReference>
<feature type="compositionally biased region" description="Low complexity" evidence="2">
    <location>
        <begin position="368"/>
        <end position="395"/>
    </location>
</feature>
<feature type="compositionally biased region" description="Acidic residues" evidence="2">
    <location>
        <begin position="15"/>
        <end position="34"/>
    </location>
</feature>
<reference evidence="5" key="1">
    <citation type="journal article" date="2019" name="Nat. Commun.">
        <title>Expansion of phycobilisome linker gene families in mesophilic red algae.</title>
        <authorList>
            <person name="Lee J."/>
            <person name="Kim D."/>
            <person name="Bhattacharya D."/>
            <person name="Yoon H.S."/>
        </authorList>
    </citation>
    <scope>NUCLEOTIDE SEQUENCE [LARGE SCALE GENOMIC DNA]</scope>
    <source>
        <strain evidence="5">CCMP 1328</strain>
    </source>
</reference>
<feature type="region of interest" description="Disordered" evidence="2">
    <location>
        <begin position="216"/>
        <end position="560"/>
    </location>
</feature>
<feature type="compositionally biased region" description="Low complexity" evidence="2">
    <location>
        <begin position="306"/>
        <end position="317"/>
    </location>
</feature>
<dbReference type="InterPro" id="IPR000504">
    <property type="entry name" value="RRM_dom"/>
</dbReference>
<protein>
    <recommendedName>
        <fullName evidence="3">RRM domain-containing protein</fullName>
    </recommendedName>
</protein>
<dbReference type="OMA" id="LVAPECH"/>
<feature type="compositionally biased region" description="Polar residues" evidence="2">
    <location>
        <begin position="352"/>
        <end position="367"/>
    </location>
</feature>
<dbReference type="SUPFAM" id="SSF54928">
    <property type="entry name" value="RNA-binding domain, RBD"/>
    <property type="match status" value="1"/>
</dbReference>
<organism evidence="4 5">
    <name type="scientific">Porphyridium purpureum</name>
    <name type="common">Red alga</name>
    <name type="synonym">Porphyridium cruentum</name>
    <dbReference type="NCBI Taxonomy" id="35688"/>
    <lineage>
        <taxon>Eukaryota</taxon>
        <taxon>Rhodophyta</taxon>
        <taxon>Bangiophyceae</taxon>
        <taxon>Porphyridiales</taxon>
        <taxon>Porphyridiaceae</taxon>
        <taxon>Porphyridium</taxon>
    </lineage>
</organism>
<feature type="compositionally biased region" description="Low complexity" evidence="2">
    <location>
        <begin position="242"/>
        <end position="252"/>
    </location>
</feature>
<comment type="caution">
    <text evidence="4">The sequence shown here is derived from an EMBL/GenBank/DDBJ whole genome shotgun (WGS) entry which is preliminary data.</text>
</comment>